<dbReference type="Gene3D" id="3.90.550.10">
    <property type="entry name" value="Spore Coat Polysaccharide Biosynthesis Protein SpsA, Chain A"/>
    <property type="match status" value="1"/>
</dbReference>
<dbReference type="SUPFAM" id="SSF53448">
    <property type="entry name" value="Nucleotide-diphospho-sugar transferases"/>
    <property type="match status" value="1"/>
</dbReference>
<reference evidence="1 2" key="1">
    <citation type="submission" date="2020-04" db="EMBL/GenBank/DDBJ databases">
        <title>Description of novel Gluconacetobacter.</title>
        <authorList>
            <person name="Sombolestani A."/>
        </authorList>
    </citation>
    <scope>NUCLEOTIDE SEQUENCE [LARGE SCALE GENOMIC DNA]</scope>
    <source>
        <strain evidence="1 2">LMG 21312</strain>
    </source>
</reference>
<dbReference type="AlphaFoldDB" id="A0A7W4J5T1"/>
<accession>A0A7W4J5T1</accession>
<dbReference type="RefSeq" id="WP_182941673.1">
    <property type="nucleotide sequence ID" value="NZ_JABEQH010000004.1"/>
</dbReference>
<dbReference type="CDD" id="cd04183">
    <property type="entry name" value="GT2_BcE_like"/>
    <property type="match status" value="1"/>
</dbReference>
<dbReference type="PIRSF" id="PIRSF028162">
    <property type="entry name" value="BcbE_prd"/>
    <property type="match status" value="1"/>
</dbReference>
<protein>
    <recommendedName>
        <fullName evidence="3">Nucleotidyl transferase domain-containing protein</fullName>
    </recommendedName>
</protein>
<proteinExistence type="predicted"/>
<name>A0A7W4J5T1_9PROT</name>
<comment type="caution">
    <text evidence="1">The sequence shown here is derived from an EMBL/GenBank/DDBJ whole genome shotgun (WGS) entry which is preliminary data.</text>
</comment>
<evidence type="ECO:0000313" key="2">
    <source>
        <dbReference type="Proteomes" id="UP000561066"/>
    </source>
</evidence>
<sequence>MTTILILAAGEQVQDPARGNYPLFLSEVRGKLLVEQLFYSFQSLAPRKFIFSAREQDVRQYHIDNILKQIDPNCVLIRGRGLTKGAACTALLAIDQIDPDEELIVTNANDLSDVDLRTVIRHFKDVGADAGTITFESLHPRYSYVRIDKDGMVQEAAEKSPISRHATVGLFWFARGEDFLTAVQKMIRKDVNIGQKYYICPSLNELILLGKRIATWQLQLNEYHPFKSAQQLNSFDNMLDVGRFS</sequence>
<keyword evidence="2" id="KW-1185">Reference proteome</keyword>
<dbReference type="EMBL" id="JABEQH010000004">
    <property type="protein sequence ID" value="MBB2175161.1"/>
    <property type="molecule type" value="Genomic_DNA"/>
</dbReference>
<organism evidence="1 2">
    <name type="scientific">Gluconacetobacter johannae</name>
    <dbReference type="NCBI Taxonomy" id="112140"/>
    <lineage>
        <taxon>Bacteria</taxon>
        <taxon>Pseudomonadati</taxon>
        <taxon>Pseudomonadota</taxon>
        <taxon>Alphaproteobacteria</taxon>
        <taxon>Acetobacterales</taxon>
        <taxon>Acetobacteraceae</taxon>
        <taxon>Gluconacetobacter</taxon>
    </lineage>
</organism>
<dbReference type="InterPro" id="IPR029044">
    <property type="entry name" value="Nucleotide-diphossugar_trans"/>
</dbReference>
<evidence type="ECO:0000313" key="1">
    <source>
        <dbReference type="EMBL" id="MBB2175161.1"/>
    </source>
</evidence>
<gene>
    <name evidence="1" type="ORF">HLH21_04370</name>
</gene>
<dbReference type="Proteomes" id="UP000561066">
    <property type="component" value="Unassembled WGS sequence"/>
</dbReference>
<evidence type="ECO:0008006" key="3">
    <source>
        <dbReference type="Google" id="ProtNLM"/>
    </source>
</evidence>
<dbReference type="InterPro" id="IPR016873">
    <property type="entry name" value="Caps_polysacc_synth_BcbE_prd"/>
</dbReference>